<proteinExistence type="predicted"/>
<keyword evidence="5" id="KW-1185">Reference proteome</keyword>
<organism evidence="4 5">
    <name type="scientific">Cymbomonas tetramitiformis</name>
    <dbReference type="NCBI Taxonomy" id="36881"/>
    <lineage>
        <taxon>Eukaryota</taxon>
        <taxon>Viridiplantae</taxon>
        <taxon>Chlorophyta</taxon>
        <taxon>Pyramimonadophyceae</taxon>
        <taxon>Pyramimonadales</taxon>
        <taxon>Pyramimonadaceae</taxon>
        <taxon>Cymbomonas</taxon>
    </lineage>
</organism>
<sequence>MEASAAAPACLTPAELIGRRVKTPGVVFRRKDKVYYGRIVSRDKVREGNMCMDVRYDDGQKCWFPIITLMLWLLPPGASDEAADGDISGDASDETDPDESDAHSSDEESGSSLRRGVNSRASASAESAEDKASRLRGESHKSETQEEVWGTFTENKKANDFVPPTFAHGKDKDMFEEPPTDYIPGLAHALRRGAPKDPNEGMWYVFLQLLPLRGYWNKLSVYSTAYATTKGAGTDTNIAREDEERHASYEGKGKHRPWTNAWVSVKGLLLFHATLLLMVLNARSNHEEHFSSCPHMRSSVADLYTLIPWEQTLRFFCPYDSTAAVTEPSNPDYDPYFKYSLIQNTLKRTINSLVAPPRVLSYDEGGKPWTGRGGVGITVHYNPSKPNKRMSMCFMFAAFGIPLAWEFYTGLRSNVYNSAKYNTAEEKGYGTTIQRMLRLFRQLAPNSQGHVIYMDNLFTSLFLFFIFYKLFKVMCVGTHRLNNLLPLSWGATFTRVAYGLTYLYLEYGDNKVVRFLSTFHSSPHDNPGEVKSRWNSDRRQYDNIFLPQVKLDYDAGMGGVDMVDMLESMVVLR</sequence>
<keyword evidence="2" id="KW-0812">Transmembrane</keyword>
<dbReference type="Proteomes" id="UP001190700">
    <property type="component" value="Unassembled WGS sequence"/>
</dbReference>
<feature type="compositionally biased region" description="Low complexity" evidence="1">
    <location>
        <begin position="81"/>
        <end position="90"/>
    </location>
</feature>
<gene>
    <name evidence="4" type="ORF">CYMTET_37770</name>
</gene>
<keyword evidence="2" id="KW-1133">Transmembrane helix</keyword>
<protein>
    <recommendedName>
        <fullName evidence="3">PiggyBac transposable element-derived protein domain-containing protein</fullName>
    </recommendedName>
</protein>
<keyword evidence="2" id="KW-0472">Membrane</keyword>
<evidence type="ECO:0000313" key="4">
    <source>
        <dbReference type="EMBL" id="KAK3252959.1"/>
    </source>
</evidence>
<dbReference type="InterPro" id="IPR029526">
    <property type="entry name" value="PGBD"/>
</dbReference>
<dbReference type="Pfam" id="PF13843">
    <property type="entry name" value="DDE_Tnp_1_7"/>
    <property type="match status" value="1"/>
</dbReference>
<feature type="domain" description="PiggyBac transposable element-derived protein" evidence="3">
    <location>
        <begin position="206"/>
        <end position="566"/>
    </location>
</feature>
<dbReference type="AlphaFoldDB" id="A0AAE0CEV1"/>
<dbReference type="PANTHER" id="PTHR47272">
    <property type="entry name" value="DDE_TNP_1_7 DOMAIN-CONTAINING PROTEIN"/>
    <property type="match status" value="1"/>
</dbReference>
<comment type="caution">
    <text evidence="4">The sequence shown here is derived from an EMBL/GenBank/DDBJ whole genome shotgun (WGS) entry which is preliminary data.</text>
</comment>
<evidence type="ECO:0000313" key="5">
    <source>
        <dbReference type="Proteomes" id="UP001190700"/>
    </source>
</evidence>
<dbReference type="PANTHER" id="PTHR47272:SF1">
    <property type="entry name" value="PIGGYBAC TRANSPOSABLE ELEMENT-DERIVED PROTEIN 3-LIKE"/>
    <property type="match status" value="1"/>
</dbReference>
<evidence type="ECO:0000259" key="3">
    <source>
        <dbReference type="Pfam" id="PF13843"/>
    </source>
</evidence>
<feature type="transmembrane region" description="Helical" evidence="2">
    <location>
        <begin position="451"/>
        <end position="471"/>
    </location>
</feature>
<evidence type="ECO:0000256" key="1">
    <source>
        <dbReference type="SAM" id="MobiDB-lite"/>
    </source>
</evidence>
<evidence type="ECO:0000256" key="2">
    <source>
        <dbReference type="SAM" id="Phobius"/>
    </source>
</evidence>
<reference evidence="4 5" key="1">
    <citation type="journal article" date="2015" name="Genome Biol. Evol.">
        <title>Comparative Genomics of a Bacterivorous Green Alga Reveals Evolutionary Causalities and Consequences of Phago-Mixotrophic Mode of Nutrition.</title>
        <authorList>
            <person name="Burns J.A."/>
            <person name="Paasch A."/>
            <person name="Narechania A."/>
            <person name="Kim E."/>
        </authorList>
    </citation>
    <scope>NUCLEOTIDE SEQUENCE [LARGE SCALE GENOMIC DNA]</scope>
    <source>
        <strain evidence="4 5">PLY_AMNH</strain>
    </source>
</reference>
<dbReference type="EMBL" id="LGRX02025079">
    <property type="protein sequence ID" value="KAK3252959.1"/>
    <property type="molecule type" value="Genomic_DNA"/>
</dbReference>
<accession>A0AAE0CEV1</accession>
<feature type="region of interest" description="Disordered" evidence="1">
    <location>
        <begin position="81"/>
        <end position="152"/>
    </location>
</feature>
<name>A0AAE0CEV1_9CHLO</name>
<feature type="compositionally biased region" description="Basic and acidic residues" evidence="1">
    <location>
        <begin position="128"/>
        <end position="144"/>
    </location>
</feature>